<sequence>MSRDPTVAELLDRLAAARLTELVRENRELRARLAAAAPPRAAAPPGLPPAPAAGATPAPDAAPPAAAPPAVAPPAVAPPAVARARPRPHLRVVRGEAAR</sequence>
<protein>
    <submittedName>
        <fullName evidence="2">Uncharacterized protein</fullName>
    </submittedName>
</protein>
<dbReference type="EMBL" id="CP001854">
    <property type="protein sequence ID" value="ADB50182.1"/>
    <property type="molecule type" value="Genomic_DNA"/>
</dbReference>
<gene>
    <name evidence="2" type="ordered locus">Cwoe_1755</name>
</gene>
<proteinExistence type="predicted"/>
<dbReference type="Proteomes" id="UP000008229">
    <property type="component" value="Chromosome"/>
</dbReference>
<accession>D3F207</accession>
<reference evidence="3" key="2">
    <citation type="submission" date="2010-01" db="EMBL/GenBank/DDBJ databases">
        <title>The complete genome of Conexibacter woesei DSM 14684.</title>
        <authorList>
            <consortium name="US DOE Joint Genome Institute (JGI-PGF)"/>
            <person name="Lucas S."/>
            <person name="Copeland A."/>
            <person name="Lapidus A."/>
            <person name="Glavina del Rio T."/>
            <person name="Dalin E."/>
            <person name="Tice H."/>
            <person name="Bruce D."/>
            <person name="Goodwin L."/>
            <person name="Pitluck S."/>
            <person name="Kyrpides N."/>
            <person name="Mavromatis K."/>
            <person name="Ivanova N."/>
            <person name="Mikhailova N."/>
            <person name="Chertkov O."/>
            <person name="Brettin T."/>
            <person name="Detter J.C."/>
            <person name="Han C."/>
            <person name="Larimer F."/>
            <person name="Land M."/>
            <person name="Hauser L."/>
            <person name="Markowitz V."/>
            <person name="Cheng J.-F."/>
            <person name="Hugenholtz P."/>
            <person name="Woyke T."/>
            <person name="Wu D."/>
            <person name="Pukall R."/>
            <person name="Steenblock K."/>
            <person name="Schneider S."/>
            <person name="Klenk H.-P."/>
            <person name="Eisen J.A."/>
        </authorList>
    </citation>
    <scope>NUCLEOTIDE SEQUENCE [LARGE SCALE GENOMIC DNA]</scope>
    <source>
        <strain evidence="3">DSM 14684 / CIP 108061 / JCM 11494 / NBRC 100937 / ID131577</strain>
    </source>
</reference>
<dbReference type="AlphaFoldDB" id="D3F207"/>
<keyword evidence="3" id="KW-1185">Reference proteome</keyword>
<organism evidence="2 3">
    <name type="scientific">Conexibacter woesei (strain DSM 14684 / CCUG 47730 / CIP 108061 / JCM 11494 / NBRC 100937 / ID131577)</name>
    <dbReference type="NCBI Taxonomy" id="469383"/>
    <lineage>
        <taxon>Bacteria</taxon>
        <taxon>Bacillati</taxon>
        <taxon>Actinomycetota</taxon>
        <taxon>Thermoleophilia</taxon>
        <taxon>Solirubrobacterales</taxon>
        <taxon>Conexibacteraceae</taxon>
        <taxon>Conexibacter</taxon>
    </lineage>
</organism>
<dbReference type="KEGG" id="cwo:Cwoe_1755"/>
<feature type="region of interest" description="Disordered" evidence="1">
    <location>
        <begin position="35"/>
        <end position="99"/>
    </location>
</feature>
<dbReference type="STRING" id="469383.Cwoe_1755"/>
<feature type="compositionally biased region" description="Pro residues" evidence="1">
    <location>
        <begin position="60"/>
        <end position="77"/>
    </location>
</feature>
<dbReference type="RefSeq" id="WP_012933233.1">
    <property type="nucleotide sequence ID" value="NC_013739.1"/>
</dbReference>
<evidence type="ECO:0000256" key="1">
    <source>
        <dbReference type="SAM" id="MobiDB-lite"/>
    </source>
</evidence>
<name>D3F207_CONWI</name>
<dbReference type="HOGENOM" id="CLU_2315460_0_0_11"/>
<evidence type="ECO:0000313" key="3">
    <source>
        <dbReference type="Proteomes" id="UP000008229"/>
    </source>
</evidence>
<feature type="compositionally biased region" description="Pro residues" evidence="1">
    <location>
        <begin position="41"/>
        <end position="51"/>
    </location>
</feature>
<reference evidence="2 3" key="1">
    <citation type="journal article" date="2010" name="Stand. Genomic Sci.">
        <title>Complete genome sequence of Conexibacter woesei type strain (ID131577).</title>
        <authorList>
            <person name="Pukall R."/>
            <person name="Lapidus A."/>
            <person name="Glavina Del Rio T."/>
            <person name="Copeland A."/>
            <person name="Tice H."/>
            <person name="Cheng J.-F."/>
            <person name="Lucas S."/>
            <person name="Chen F."/>
            <person name="Nolan M."/>
            <person name="Bruce D."/>
            <person name="Goodwin L."/>
            <person name="Pitluck S."/>
            <person name="Mavromatis K."/>
            <person name="Ivanova N."/>
            <person name="Ovchinnikova G."/>
            <person name="Pati A."/>
            <person name="Chen A."/>
            <person name="Palaniappan K."/>
            <person name="Land M."/>
            <person name="Hauser L."/>
            <person name="Chang Y.-J."/>
            <person name="Jeffries C.D."/>
            <person name="Chain P."/>
            <person name="Meincke L."/>
            <person name="Sims D."/>
            <person name="Brettin T."/>
            <person name="Detter J.C."/>
            <person name="Rohde M."/>
            <person name="Goeker M."/>
            <person name="Bristow J."/>
            <person name="Eisen J.A."/>
            <person name="Markowitz V."/>
            <person name="Kyrpides N.C."/>
            <person name="Klenk H.-P."/>
            <person name="Hugenholtz P."/>
        </authorList>
    </citation>
    <scope>NUCLEOTIDE SEQUENCE [LARGE SCALE GENOMIC DNA]</scope>
    <source>
        <strain evidence="3">DSM 14684 / CIP 108061 / JCM 11494 / NBRC 100937 / ID131577</strain>
    </source>
</reference>
<evidence type="ECO:0000313" key="2">
    <source>
        <dbReference type="EMBL" id="ADB50182.1"/>
    </source>
</evidence>